<name>A0ABY1Y9D9_9HYPH</name>
<dbReference type="Pfam" id="PF01032">
    <property type="entry name" value="FecCD"/>
    <property type="match status" value="1"/>
</dbReference>
<comment type="similarity">
    <text evidence="2">Belongs to the binding-protein-dependent transport system permease family. FecCD subfamily.</text>
</comment>
<evidence type="ECO:0000256" key="6">
    <source>
        <dbReference type="ARBA" id="ARBA00022989"/>
    </source>
</evidence>
<feature type="transmembrane region" description="Helical" evidence="8">
    <location>
        <begin position="83"/>
        <end position="107"/>
    </location>
</feature>
<accession>A0ABY1Y9D9</accession>
<dbReference type="PANTHER" id="PTHR30472:SF1">
    <property type="entry name" value="FE(3+) DICITRATE TRANSPORT SYSTEM PERMEASE PROTEIN FECC-RELATED"/>
    <property type="match status" value="1"/>
</dbReference>
<feature type="transmembrane region" description="Helical" evidence="8">
    <location>
        <begin position="191"/>
        <end position="210"/>
    </location>
</feature>
<feature type="transmembrane region" description="Helical" evidence="8">
    <location>
        <begin position="267"/>
        <end position="288"/>
    </location>
</feature>
<dbReference type="Gene3D" id="1.10.3470.10">
    <property type="entry name" value="ABC transporter involved in vitamin B12 uptake, BtuC"/>
    <property type="match status" value="1"/>
</dbReference>
<feature type="transmembrane region" description="Helical" evidence="8">
    <location>
        <begin position="164"/>
        <end position="185"/>
    </location>
</feature>
<evidence type="ECO:0000256" key="8">
    <source>
        <dbReference type="SAM" id="Phobius"/>
    </source>
</evidence>
<keyword evidence="6 8" id="KW-1133">Transmembrane helix</keyword>
<evidence type="ECO:0000313" key="10">
    <source>
        <dbReference type="Proteomes" id="UP000294239"/>
    </source>
</evidence>
<comment type="subcellular location">
    <subcellularLocation>
        <location evidence="1">Cell membrane</location>
        <topology evidence="1">Multi-pass membrane protein</topology>
    </subcellularLocation>
</comment>
<keyword evidence="5 8" id="KW-0812">Transmembrane</keyword>
<feature type="transmembrane region" description="Helical" evidence="8">
    <location>
        <begin position="222"/>
        <end position="242"/>
    </location>
</feature>
<dbReference type="Proteomes" id="UP000294239">
    <property type="component" value="Unassembled WGS sequence"/>
</dbReference>
<keyword evidence="4" id="KW-1003">Cell membrane</keyword>
<dbReference type="PANTHER" id="PTHR30472">
    <property type="entry name" value="FERRIC ENTEROBACTIN TRANSPORT SYSTEM PERMEASE PROTEIN"/>
    <property type="match status" value="1"/>
</dbReference>
<keyword evidence="7 8" id="KW-0472">Membrane</keyword>
<gene>
    <name evidence="9" type="ORF">EYC79_10425</name>
</gene>
<dbReference type="SUPFAM" id="SSF81345">
    <property type="entry name" value="ABC transporter involved in vitamin B12 uptake, BtuC"/>
    <property type="match status" value="1"/>
</dbReference>
<keyword evidence="10" id="KW-1185">Reference proteome</keyword>
<dbReference type="EMBL" id="SISF01000029">
    <property type="protein sequence ID" value="TBN12647.1"/>
    <property type="molecule type" value="Genomic_DNA"/>
</dbReference>
<feature type="transmembrane region" description="Helical" evidence="8">
    <location>
        <begin position="380"/>
        <end position="398"/>
    </location>
</feature>
<reference evidence="9 10" key="1">
    <citation type="submission" date="2019-02" db="EMBL/GenBank/DDBJ databases">
        <title>Current taxonomic status of genus Agrobacterium and description of Agrobacterium cavarae sp. nov. isolated from maize roots.</title>
        <authorList>
            <person name="Flores-Felix J.D."/>
            <person name="Menendez E."/>
            <person name="Ramirez-Bahena M.H."/>
            <person name="Garcia-Fraile P."/>
            <person name="Velazquez E."/>
        </authorList>
    </citation>
    <scope>NUCLEOTIDE SEQUENCE [LARGE SCALE GENOMIC DNA]</scope>
    <source>
        <strain evidence="9 10">RZME10</strain>
    </source>
</reference>
<dbReference type="InterPro" id="IPR037294">
    <property type="entry name" value="ABC_BtuC-like"/>
</dbReference>
<evidence type="ECO:0000313" key="9">
    <source>
        <dbReference type="EMBL" id="TBN12647.1"/>
    </source>
</evidence>
<evidence type="ECO:0000256" key="7">
    <source>
        <dbReference type="ARBA" id="ARBA00023136"/>
    </source>
</evidence>
<comment type="caution">
    <text evidence="9">The sequence shown here is derived from an EMBL/GenBank/DDBJ whole genome shotgun (WGS) entry which is preliminary data.</text>
</comment>
<evidence type="ECO:0000256" key="2">
    <source>
        <dbReference type="ARBA" id="ARBA00007935"/>
    </source>
</evidence>
<keyword evidence="3" id="KW-0813">Transport</keyword>
<evidence type="ECO:0000256" key="1">
    <source>
        <dbReference type="ARBA" id="ARBA00004651"/>
    </source>
</evidence>
<proteinExistence type="inferred from homology"/>
<dbReference type="InterPro" id="IPR000522">
    <property type="entry name" value="ABC_transptr_permease_BtuC"/>
</dbReference>
<organism evidence="9 10">
    <name type="scientific">Agrobacterium cavarae</name>
    <dbReference type="NCBI Taxonomy" id="2528239"/>
    <lineage>
        <taxon>Bacteria</taxon>
        <taxon>Pseudomonadati</taxon>
        <taxon>Pseudomonadota</taxon>
        <taxon>Alphaproteobacteria</taxon>
        <taxon>Hyphomicrobiales</taxon>
        <taxon>Rhizobiaceae</taxon>
        <taxon>Rhizobium/Agrobacterium group</taxon>
        <taxon>Agrobacterium</taxon>
    </lineage>
</organism>
<evidence type="ECO:0000256" key="4">
    <source>
        <dbReference type="ARBA" id="ARBA00022475"/>
    </source>
</evidence>
<protein>
    <submittedName>
        <fullName evidence="9">Fe(3+)-siderophore ABC transporter permease</fullName>
    </submittedName>
</protein>
<sequence length="406" mass="41975">MKLYRYVNSRDALPRKIPNKIKRLVFQPISLPAPGTAIIIANTSTGRSFERPDACRPNGELSLTPVCSATGEGAAFSRLSGRLLTIAALALLFVVLLSLAVGAQTIWLGDVLTALFSNDGSAAHSTITTLRLPRTVAGLLAGIALGLAGAMMQALTRNPLADPGVLGINAGAALAMVVGVGLLHVTSHFVLVWFAFAGAGLATLAVYSVASTGRIGATPLRLVLAGVAIGSILRGLTAAYVLTDPELFDRMVSWDVGTLALIGYEKILVALPFILLGVAMAMAVAPTLNIIGLGDETAQSLGTSILQVRVVTIAAVMLLTGSATAMIGPVGFLGLMAPQLARAFCGVNQRHIFLLTLFIAPTILLLADVVGRVATRPADIDVGIVAAAIGAPVLIWIVRSRKVAAL</sequence>
<dbReference type="CDD" id="cd06550">
    <property type="entry name" value="TM_ABC_iron-siderophores_like"/>
    <property type="match status" value="1"/>
</dbReference>
<evidence type="ECO:0000256" key="5">
    <source>
        <dbReference type="ARBA" id="ARBA00022692"/>
    </source>
</evidence>
<evidence type="ECO:0000256" key="3">
    <source>
        <dbReference type="ARBA" id="ARBA00022448"/>
    </source>
</evidence>
<feature type="transmembrane region" description="Helical" evidence="8">
    <location>
        <begin position="135"/>
        <end position="152"/>
    </location>
</feature>
<feature type="transmembrane region" description="Helical" evidence="8">
    <location>
        <begin position="352"/>
        <end position="374"/>
    </location>
</feature>